<dbReference type="AlphaFoldDB" id="A0A9P0K1W1"/>
<name>A0A9P0K1W1_ACAOB</name>
<dbReference type="OrthoDB" id="447953at2759"/>
<reference evidence="2" key="1">
    <citation type="submission" date="2022-03" db="EMBL/GenBank/DDBJ databases">
        <authorList>
            <person name="Sayadi A."/>
        </authorList>
    </citation>
    <scope>NUCLEOTIDE SEQUENCE</scope>
</reference>
<evidence type="ECO:0000313" key="3">
    <source>
        <dbReference type="Proteomes" id="UP001152888"/>
    </source>
</evidence>
<organism evidence="2 3">
    <name type="scientific">Acanthoscelides obtectus</name>
    <name type="common">Bean weevil</name>
    <name type="synonym">Bruchus obtectus</name>
    <dbReference type="NCBI Taxonomy" id="200917"/>
    <lineage>
        <taxon>Eukaryota</taxon>
        <taxon>Metazoa</taxon>
        <taxon>Ecdysozoa</taxon>
        <taxon>Arthropoda</taxon>
        <taxon>Hexapoda</taxon>
        <taxon>Insecta</taxon>
        <taxon>Pterygota</taxon>
        <taxon>Neoptera</taxon>
        <taxon>Endopterygota</taxon>
        <taxon>Coleoptera</taxon>
        <taxon>Polyphaga</taxon>
        <taxon>Cucujiformia</taxon>
        <taxon>Chrysomeloidea</taxon>
        <taxon>Chrysomelidae</taxon>
        <taxon>Bruchinae</taxon>
        <taxon>Bruchini</taxon>
        <taxon>Acanthoscelides</taxon>
    </lineage>
</organism>
<feature type="compositionally biased region" description="Basic and acidic residues" evidence="1">
    <location>
        <begin position="20"/>
        <end position="45"/>
    </location>
</feature>
<dbReference type="Proteomes" id="UP001152888">
    <property type="component" value="Unassembled WGS sequence"/>
</dbReference>
<evidence type="ECO:0000256" key="1">
    <source>
        <dbReference type="SAM" id="MobiDB-lite"/>
    </source>
</evidence>
<sequence length="196" mass="22538">MRKVSNSQRRKITSCIPSDTPEKDMFEKNIEKDKIKRKNKDDKQKAATRNLFAKKKNVDFNDISSSEEDGSLSFTDSDQDSTDWIPEADPSAFEELDRNPKPNDFVLVSFSAKNDNLFYVGKVINLESSNNEVEVKFLRKSVKFSGHFVYPLEPDVGMVPLNDAKMILPPPSHLGKTKRLQEYLKFEIQFSNINLR</sequence>
<protein>
    <submittedName>
        <fullName evidence="2">Uncharacterized protein</fullName>
    </submittedName>
</protein>
<feature type="region of interest" description="Disordered" evidence="1">
    <location>
        <begin position="1"/>
        <end position="48"/>
    </location>
</feature>
<keyword evidence="3" id="KW-1185">Reference proteome</keyword>
<dbReference type="EMBL" id="CAKOFQ010006728">
    <property type="protein sequence ID" value="CAH1965743.1"/>
    <property type="molecule type" value="Genomic_DNA"/>
</dbReference>
<gene>
    <name evidence="2" type="ORF">ACAOBT_LOCUS6485</name>
</gene>
<accession>A0A9P0K1W1</accession>
<comment type="caution">
    <text evidence="2">The sequence shown here is derived from an EMBL/GenBank/DDBJ whole genome shotgun (WGS) entry which is preliminary data.</text>
</comment>
<feature type="region of interest" description="Disordered" evidence="1">
    <location>
        <begin position="64"/>
        <end position="86"/>
    </location>
</feature>
<evidence type="ECO:0000313" key="2">
    <source>
        <dbReference type="EMBL" id="CAH1965743.1"/>
    </source>
</evidence>
<feature type="compositionally biased region" description="Basic residues" evidence="1">
    <location>
        <begin position="1"/>
        <end position="12"/>
    </location>
</feature>
<proteinExistence type="predicted"/>